<evidence type="ECO:0000256" key="1">
    <source>
        <dbReference type="SAM" id="MobiDB-lite"/>
    </source>
</evidence>
<evidence type="ECO:0000313" key="3">
    <source>
        <dbReference type="Proteomes" id="UP000812287"/>
    </source>
</evidence>
<reference evidence="2" key="1">
    <citation type="submission" date="2020-11" db="EMBL/GenBank/DDBJ databases">
        <title>Adaptations for nitrogen fixation in a non-lichenized fungal sporocarp promotes dispersal by wood-feeding termites.</title>
        <authorList>
            <consortium name="DOE Joint Genome Institute"/>
            <person name="Koch R.A."/>
            <person name="Yoon G."/>
            <person name="Arayal U."/>
            <person name="Lail K."/>
            <person name="Amirebrahimi M."/>
            <person name="Labutti K."/>
            <person name="Lipzen A."/>
            <person name="Riley R."/>
            <person name="Barry K."/>
            <person name="Henrissat B."/>
            <person name="Grigoriev I.V."/>
            <person name="Herr J.R."/>
            <person name="Aime M.C."/>
        </authorList>
    </citation>
    <scope>NUCLEOTIDE SEQUENCE</scope>
    <source>
        <strain evidence="2">MCA 3950</strain>
    </source>
</reference>
<accession>A0A9P7VJ30</accession>
<proteinExistence type="predicted"/>
<dbReference type="OrthoDB" id="2943413at2759"/>
<feature type="region of interest" description="Disordered" evidence="1">
    <location>
        <begin position="281"/>
        <end position="305"/>
    </location>
</feature>
<dbReference type="Proteomes" id="UP000812287">
    <property type="component" value="Unassembled WGS sequence"/>
</dbReference>
<protein>
    <submittedName>
        <fullName evidence="2">Uncharacterized protein</fullName>
    </submittedName>
</protein>
<feature type="compositionally biased region" description="Polar residues" evidence="1">
    <location>
        <begin position="373"/>
        <end position="404"/>
    </location>
</feature>
<gene>
    <name evidence="2" type="ORF">BT62DRAFT_996801</name>
</gene>
<keyword evidence="3" id="KW-1185">Reference proteome</keyword>
<evidence type="ECO:0000313" key="2">
    <source>
        <dbReference type="EMBL" id="KAG7442036.1"/>
    </source>
</evidence>
<organism evidence="2 3">
    <name type="scientific">Guyanagaster necrorhizus</name>
    <dbReference type="NCBI Taxonomy" id="856835"/>
    <lineage>
        <taxon>Eukaryota</taxon>
        <taxon>Fungi</taxon>
        <taxon>Dikarya</taxon>
        <taxon>Basidiomycota</taxon>
        <taxon>Agaricomycotina</taxon>
        <taxon>Agaricomycetes</taxon>
        <taxon>Agaricomycetidae</taxon>
        <taxon>Agaricales</taxon>
        <taxon>Marasmiineae</taxon>
        <taxon>Physalacriaceae</taxon>
        <taxon>Guyanagaster</taxon>
    </lineage>
</organism>
<feature type="region of interest" description="Disordered" evidence="1">
    <location>
        <begin position="329"/>
        <end position="475"/>
    </location>
</feature>
<dbReference type="AlphaFoldDB" id="A0A9P7VJ30"/>
<dbReference type="GeneID" id="66112909"/>
<sequence length="475" mass="51163">MTTTLLDFMGCGWILDNDCKKLISHILEVIGNSDTVYFEETTTQRCFEGSATHNKIIVMVNNHLMRCCSIAGLLLTSTMALYASIGSGSGWYKIVGTSLTIIQGTVAYAGASASQWISRVTRASYLLQKHSYLLIWAWKALSRLLNTIALARGALPDKLRTRKFLESFQASFLEGRSALTKIELKRSSPLGCRSPVEVGRSIDQEQIKAAAASWNDYHAVHGTSSMPPIDMTDPLPSRTSLLVTEVASSLPSISENHLPPTWPLTRAASSVSAISALELPARPTSESPELSNSPTSFSTSSITGDGDEKAHALVINHSATETAFRCPMTITSSHTKPPNTAGYMKTGDTSRKGLKKNTSNVSHTFVPSHRSRNNSIHPHTKTTIAPVSVSSGAEVCTSSTQGDVQKQKMPAHHDAISTSRKRSIYHSQDVYDDGEPLASPTAVTSSKILAGSSKDHSKSKNEGQSAAARGKTKDT</sequence>
<feature type="compositionally biased region" description="Polar residues" evidence="1">
    <location>
        <begin position="356"/>
        <end position="365"/>
    </location>
</feature>
<feature type="compositionally biased region" description="Low complexity" evidence="1">
    <location>
        <begin position="291"/>
        <end position="303"/>
    </location>
</feature>
<dbReference type="EMBL" id="MU250554">
    <property type="protein sequence ID" value="KAG7442036.1"/>
    <property type="molecule type" value="Genomic_DNA"/>
</dbReference>
<name>A0A9P7VJ30_9AGAR</name>
<comment type="caution">
    <text evidence="2">The sequence shown here is derived from an EMBL/GenBank/DDBJ whole genome shotgun (WGS) entry which is preliminary data.</text>
</comment>
<dbReference type="RefSeq" id="XP_043035536.1">
    <property type="nucleotide sequence ID" value="XM_043190612.1"/>
</dbReference>
<feature type="compositionally biased region" description="Polar residues" evidence="1">
    <location>
        <begin position="329"/>
        <end position="338"/>
    </location>
</feature>